<dbReference type="SUPFAM" id="SSF103025">
    <property type="entry name" value="Folate-binding domain"/>
    <property type="match status" value="1"/>
</dbReference>
<dbReference type="AlphaFoldDB" id="A0A2P8DR16"/>
<dbReference type="GO" id="GO:0016226">
    <property type="term" value="P:iron-sulfur cluster assembly"/>
    <property type="evidence" value="ECO:0007669"/>
    <property type="project" value="TreeGrafter"/>
</dbReference>
<organism evidence="3 4">
    <name type="scientific">Murinocardiopsis flavida</name>
    <dbReference type="NCBI Taxonomy" id="645275"/>
    <lineage>
        <taxon>Bacteria</taxon>
        <taxon>Bacillati</taxon>
        <taxon>Actinomycetota</taxon>
        <taxon>Actinomycetes</taxon>
        <taxon>Streptosporangiales</taxon>
        <taxon>Nocardiopsidaceae</taxon>
        <taxon>Murinocardiopsis</taxon>
    </lineage>
</organism>
<dbReference type="InterPro" id="IPR027266">
    <property type="entry name" value="TrmE/GcvT-like"/>
</dbReference>
<dbReference type="EMBL" id="PYGA01000003">
    <property type="protein sequence ID" value="PSK99624.1"/>
    <property type="molecule type" value="Genomic_DNA"/>
</dbReference>
<dbReference type="NCBIfam" id="TIGR03317">
    <property type="entry name" value="ygfZ_signature"/>
    <property type="match status" value="1"/>
</dbReference>
<dbReference type="PANTHER" id="PTHR22602">
    <property type="entry name" value="TRANSFERASE CAF17, MITOCHONDRIAL-RELATED"/>
    <property type="match status" value="1"/>
</dbReference>
<sequence>MFFRRPFPAPRRTPRAAAARAGAPHRLRGMNSPLLTLSGAVAAEEPDSDVAAHYGAPAQEGRAMERGAAWTDRSNRGVVRVTGPDRLSWLHSMTSQHLTGLSPAEGVTESLVMDANGRVQHHMSIVDDGAALWAHTEPGTGAELARFLDSMRFMMRVEVDDLSGRYAVLTLSGPDRGSGTAALRAAGLLGDAPVRDDAANAETDLLLPADSLGAAADTLTGAGVVPAGLWAYEAARIAAHRPRLGLDTDPRAIPHEMGWVGPAVHLDKGCYPGQEVVARIHNVGRPPRRLVMLHLDGTAERLPARGAALESGGRTVGFAGSSARHHELGPIGLGLVKRNTPVDAEFTVNGIAAAQEVVVSPDTGANAQIDMRRRPR</sequence>
<gene>
    <name evidence="3" type="ORF">CLV63_103349</name>
</gene>
<name>A0A2P8DR16_9ACTN</name>
<evidence type="ECO:0000256" key="2">
    <source>
        <dbReference type="SAM" id="MobiDB-lite"/>
    </source>
</evidence>
<dbReference type="Gene3D" id="3.30.1360.120">
    <property type="entry name" value="Probable tRNA modification gtpase trme, domain 1"/>
    <property type="match status" value="1"/>
</dbReference>
<evidence type="ECO:0000313" key="4">
    <source>
        <dbReference type="Proteomes" id="UP000240542"/>
    </source>
</evidence>
<comment type="caution">
    <text evidence="3">The sequence shown here is derived from an EMBL/GenBank/DDBJ whole genome shotgun (WGS) entry which is preliminary data.</text>
</comment>
<dbReference type="InterPro" id="IPR017703">
    <property type="entry name" value="YgfZ/GCV_T_CS"/>
</dbReference>
<dbReference type="PANTHER" id="PTHR22602:SF0">
    <property type="entry name" value="TRANSFERASE CAF17, MITOCHONDRIAL-RELATED"/>
    <property type="match status" value="1"/>
</dbReference>
<protein>
    <submittedName>
        <fullName evidence="3">Uncharacterized protein</fullName>
    </submittedName>
</protein>
<dbReference type="InterPro" id="IPR045179">
    <property type="entry name" value="YgfZ/GcvT"/>
</dbReference>
<accession>A0A2P8DR16</accession>
<evidence type="ECO:0000256" key="1">
    <source>
        <dbReference type="ARBA" id="ARBA00022946"/>
    </source>
</evidence>
<proteinExistence type="predicted"/>
<keyword evidence="4" id="KW-1185">Reference proteome</keyword>
<dbReference type="PIRSF" id="PIRSF006487">
    <property type="entry name" value="GcvT"/>
    <property type="match status" value="1"/>
</dbReference>
<feature type="region of interest" description="Disordered" evidence="2">
    <location>
        <begin position="1"/>
        <end position="23"/>
    </location>
</feature>
<keyword evidence="1" id="KW-0809">Transit peptide</keyword>
<evidence type="ECO:0000313" key="3">
    <source>
        <dbReference type="EMBL" id="PSK99624.1"/>
    </source>
</evidence>
<dbReference type="Proteomes" id="UP000240542">
    <property type="component" value="Unassembled WGS sequence"/>
</dbReference>
<reference evidence="3 4" key="1">
    <citation type="submission" date="2018-03" db="EMBL/GenBank/DDBJ databases">
        <title>Genomic Encyclopedia of Archaeal and Bacterial Type Strains, Phase II (KMG-II): from individual species to whole genera.</title>
        <authorList>
            <person name="Goeker M."/>
        </authorList>
    </citation>
    <scope>NUCLEOTIDE SEQUENCE [LARGE SCALE GENOMIC DNA]</scope>
    <source>
        <strain evidence="3 4">DSM 45312</strain>
    </source>
</reference>